<comment type="caution">
    <text evidence="1">The sequence shown here is derived from an EMBL/GenBank/DDBJ whole genome shotgun (WGS) entry which is preliminary data.</text>
</comment>
<accession>A0AAN7TY59</accession>
<protein>
    <submittedName>
        <fullName evidence="1">Uncharacterized protein</fullName>
    </submittedName>
</protein>
<proteinExistence type="predicted"/>
<name>A0AAN7TY59_9MYCE</name>
<dbReference type="Proteomes" id="UP001344447">
    <property type="component" value="Unassembled WGS sequence"/>
</dbReference>
<gene>
    <name evidence="1" type="ORF">RB653_003611</name>
</gene>
<keyword evidence="2" id="KW-1185">Reference proteome</keyword>
<organism evidence="1 2">
    <name type="scientific">Dictyostelium firmibasis</name>
    <dbReference type="NCBI Taxonomy" id="79012"/>
    <lineage>
        <taxon>Eukaryota</taxon>
        <taxon>Amoebozoa</taxon>
        <taxon>Evosea</taxon>
        <taxon>Eumycetozoa</taxon>
        <taxon>Dictyostelia</taxon>
        <taxon>Dictyosteliales</taxon>
        <taxon>Dictyosteliaceae</taxon>
        <taxon>Dictyostelium</taxon>
    </lineage>
</organism>
<dbReference type="EMBL" id="JAVFKY010000001">
    <property type="protein sequence ID" value="KAK5582029.1"/>
    <property type="molecule type" value="Genomic_DNA"/>
</dbReference>
<evidence type="ECO:0000313" key="1">
    <source>
        <dbReference type="EMBL" id="KAK5582029.1"/>
    </source>
</evidence>
<reference evidence="1 2" key="1">
    <citation type="submission" date="2023-11" db="EMBL/GenBank/DDBJ databases">
        <title>Dfirmibasis_genome.</title>
        <authorList>
            <person name="Edelbroek B."/>
            <person name="Kjellin J."/>
            <person name="Jerlstrom-Hultqvist J."/>
            <person name="Soderbom F."/>
        </authorList>
    </citation>
    <scope>NUCLEOTIDE SEQUENCE [LARGE SCALE GENOMIC DNA]</scope>
    <source>
        <strain evidence="1 2">TNS-C-14</strain>
    </source>
</reference>
<evidence type="ECO:0000313" key="2">
    <source>
        <dbReference type="Proteomes" id="UP001344447"/>
    </source>
</evidence>
<sequence>MTMIKLIINIGLNKNSKTFQINKIKNENNLYCNNLVCTEIDVDFHHQNFIGNLHLNNRASILPGIYYNL</sequence>
<dbReference type="AlphaFoldDB" id="A0AAN7TY59"/>